<evidence type="ECO:0000313" key="2">
    <source>
        <dbReference type="Proteomes" id="UP001054837"/>
    </source>
</evidence>
<dbReference type="AlphaFoldDB" id="A0AAV4PZD5"/>
<proteinExistence type="predicted"/>
<reference evidence="1 2" key="1">
    <citation type="submission" date="2021-06" db="EMBL/GenBank/DDBJ databases">
        <title>Caerostris darwini draft genome.</title>
        <authorList>
            <person name="Kono N."/>
            <person name="Arakawa K."/>
        </authorList>
    </citation>
    <scope>NUCLEOTIDE SEQUENCE [LARGE SCALE GENOMIC DNA]</scope>
</reference>
<organism evidence="1 2">
    <name type="scientific">Caerostris darwini</name>
    <dbReference type="NCBI Taxonomy" id="1538125"/>
    <lineage>
        <taxon>Eukaryota</taxon>
        <taxon>Metazoa</taxon>
        <taxon>Ecdysozoa</taxon>
        <taxon>Arthropoda</taxon>
        <taxon>Chelicerata</taxon>
        <taxon>Arachnida</taxon>
        <taxon>Araneae</taxon>
        <taxon>Araneomorphae</taxon>
        <taxon>Entelegynae</taxon>
        <taxon>Araneoidea</taxon>
        <taxon>Araneidae</taxon>
        <taxon>Caerostris</taxon>
    </lineage>
</organism>
<name>A0AAV4PZD5_9ARAC</name>
<comment type="caution">
    <text evidence="1">The sequence shown here is derived from an EMBL/GenBank/DDBJ whole genome shotgun (WGS) entry which is preliminary data.</text>
</comment>
<dbReference type="EMBL" id="BPLQ01003643">
    <property type="protein sequence ID" value="GIY02095.1"/>
    <property type="molecule type" value="Genomic_DNA"/>
</dbReference>
<protein>
    <submittedName>
        <fullName evidence="1">Uncharacterized protein</fullName>
    </submittedName>
</protein>
<keyword evidence="2" id="KW-1185">Reference proteome</keyword>
<gene>
    <name evidence="1" type="ORF">CDAR_229741</name>
</gene>
<dbReference type="Proteomes" id="UP001054837">
    <property type="component" value="Unassembled WGS sequence"/>
</dbReference>
<sequence length="72" mass="8068">MVFEVASDAPGDSEIVYSELQCVSVSFVASPGVVGEERWRRWTGCELSNRRSLEGRHLLAKQRQINNAPHPN</sequence>
<evidence type="ECO:0000313" key="1">
    <source>
        <dbReference type="EMBL" id="GIY02095.1"/>
    </source>
</evidence>
<accession>A0AAV4PZD5</accession>